<gene>
    <name evidence="2" type="ORF">OR37_01965</name>
</gene>
<dbReference type="AlphaFoldDB" id="R0E9L2"/>
<organism evidence="2 3">
    <name type="scientific">Caulobacter vibrioides OR37</name>
    <dbReference type="NCBI Taxonomy" id="1292034"/>
    <lineage>
        <taxon>Bacteria</taxon>
        <taxon>Pseudomonadati</taxon>
        <taxon>Pseudomonadota</taxon>
        <taxon>Alphaproteobacteria</taxon>
        <taxon>Caulobacterales</taxon>
        <taxon>Caulobacteraceae</taxon>
        <taxon>Caulobacter</taxon>
    </lineage>
</organism>
<protein>
    <submittedName>
        <fullName evidence="2">Uncharacterized protein</fullName>
    </submittedName>
</protein>
<evidence type="ECO:0000313" key="2">
    <source>
        <dbReference type="EMBL" id="ENZ82153.1"/>
    </source>
</evidence>
<dbReference type="OrthoDB" id="7474620at2"/>
<feature type="signal peptide" evidence="1">
    <location>
        <begin position="1"/>
        <end position="19"/>
    </location>
</feature>
<reference evidence="2 3" key="1">
    <citation type="journal article" date="2013" name="Genome Announc.">
        <title>Draft Genome Sequence for Caulobacter sp. Strain OR37, a Bacterium Tolerant to Heavy Metals.</title>
        <authorList>
            <person name="Utturkar S.M."/>
            <person name="Bollmann A."/>
            <person name="Brzoska R.M."/>
            <person name="Klingeman D.M."/>
            <person name="Epstein S.E."/>
            <person name="Palumbo A.V."/>
            <person name="Brown S.D."/>
        </authorList>
    </citation>
    <scope>NUCLEOTIDE SEQUENCE [LARGE SCALE GENOMIC DNA]</scope>
    <source>
        <strain evidence="2 3">OR37</strain>
    </source>
</reference>
<dbReference type="RefSeq" id="WP_004618763.1">
    <property type="nucleotide sequence ID" value="NZ_APMP01000009.1"/>
</dbReference>
<proteinExistence type="predicted"/>
<sequence precursor="true">MRLISIAATLLVLTSPAMAQTASPQARTATPQAPIRAGQILRDVNKVRLGPINTVKADGSVVIIFDSHFKTIPADKVNVINGQPTTSLTRGEVFKLD</sequence>
<dbReference type="Proteomes" id="UP000013063">
    <property type="component" value="Unassembled WGS sequence"/>
</dbReference>
<feature type="chain" id="PRO_5004340384" evidence="1">
    <location>
        <begin position="20"/>
        <end position="97"/>
    </location>
</feature>
<keyword evidence="1" id="KW-0732">Signal</keyword>
<evidence type="ECO:0000313" key="3">
    <source>
        <dbReference type="Proteomes" id="UP000013063"/>
    </source>
</evidence>
<dbReference type="EMBL" id="APMP01000009">
    <property type="protein sequence ID" value="ENZ82153.1"/>
    <property type="molecule type" value="Genomic_DNA"/>
</dbReference>
<accession>R0E9L2</accession>
<comment type="caution">
    <text evidence="2">The sequence shown here is derived from an EMBL/GenBank/DDBJ whole genome shotgun (WGS) entry which is preliminary data.</text>
</comment>
<name>R0E9L2_CAUVI</name>
<dbReference type="PATRIC" id="fig|1292034.3.peg.1952"/>
<keyword evidence="3" id="KW-1185">Reference proteome</keyword>
<evidence type="ECO:0000256" key="1">
    <source>
        <dbReference type="SAM" id="SignalP"/>
    </source>
</evidence>